<gene>
    <name evidence="2" type="ORF">CSSPJE1EN1_LOCUS18311</name>
</gene>
<proteinExistence type="predicted"/>
<evidence type="ECO:0000256" key="1">
    <source>
        <dbReference type="SAM" id="MobiDB-lite"/>
    </source>
</evidence>
<name>A0ABP0X4P9_9BRYO</name>
<accession>A0ABP0X4P9</accession>
<evidence type="ECO:0000313" key="3">
    <source>
        <dbReference type="Proteomes" id="UP001497444"/>
    </source>
</evidence>
<feature type="region of interest" description="Disordered" evidence="1">
    <location>
        <begin position="118"/>
        <end position="166"/>
    </location>
</feature>
<evidence type="ECO:0000313" key="2">
    <source>
        <dbReference type="EMBL" id="CAK9272833.1"/>
    </source>
</evidence>
<feature type="compositionally biased region" description="Low complexity" evidence="1">
    <location>
        <begin position="118"/>
        <end position="146"/>
    </location>
</feature>
<sequence length="262" mass="28515">MEYSGTWTYEEEEEDEHLKEPPWLGYLHFTLGVLVGCKWFLYNYCISLTEKDGQGVWCNVLPHEPPPAIPVPTPSSANSIQDGNLMAPATPPPSQVEEAGNSTVAPVTTAPGAAAALTPAAASTTTTQEEKSTVAAAAAPSANPPATNETVAPKKKGKQEMQAPPAPTDCAVDDFFFTTTKPPLPTAAQIRLVDPQSPSQRKVWAQVSFTNWKHNEPPLEVFLCPSRKYIGYRFSNISFVIPPPPPPPLPPPRLPRFRIPFY</sequence>
<protein>
    <submittedName>
        <fullName evidence="2">Uncharacterized protein</fullName>
    </submittedName>
</protein>
<organism evidence="2 3">
    <name type="scientific">Sphagnum jensenii</name>
    <dbReference type="NCBI Taxonomy" id="128206"/>
    <lineage>
        <taxon>Eukaryota</taxon>
        <taxon>Viridiplantae</taxon>
        <taxon>Streptophyta</taxon>
        <taxon>Embryophyta</taxon>
        <taxon>Bryophyta</taxon>
        <taxon>Sphagnophytina</taxon>
        <taxon>Sphagnopsida</taxon>
        <taxon>Sphagnales</taxon>
        <taxon>Sphagnaceae</taxon>
        <taxon>Sphagnum</taxon>
    </lineage>
</organism>
<feature type="region of interest" description="Disordered" evidence="1">
    <location>
        <begin position="73"/>
        <end position="104"/>
    </location>
</feature>
<dbReference type="Proteomes" id="UP001497444">
    <property type="component" value="Chromosome 5"/>
</dbReference>
<reference evidence="2" key="1">
    <citation type="submission" date="2024-02" db="EMBL/GenBank/DDBJ databases">
        <authorList>
            <consortium name="ELIXIR-Norway"/>
            <consortium name="Elixir Norway"/>
        </authorList>
    </citation>
    <scope>NUCLEOTIDE SEQUENCE</scope>
</reference>
<dbReference type="EMBL" id="OZ020100">
    <property type="protein sequence ID" value="CAK9272833.1"/>
    <property type="molecule type" value="Genomic_DNA"/>
</dbReference>
<keyword evidence="3" id="KW-1185">Reference proteome</keyword>